<organism evidence="7 8">
    <name type="scientific">Tolypocladium paradoxum</name>
    <dbReference type="NCBI Taxonomy" id="94208"/>
    <lineage>
        <taxon>Eukaryota</taxon>
        <taxon>Fungi</taxon>
        <taxon>Dikarya</taxon>
        <taxon>Ascomycota</taxon>
        <taxon>Pezizomycotina</taxon>
        <taxon>Sordariomycetes</taxon>
        <taxon>Hypocreomycetidae</taxon>
        <taxon>Hypocreales</taxon>
        <taxon>Ophiocordycipitaceae</taxon>
        <taxon>Tolypocladium</taxon>
    </lineage>
</organism>
<sequence>MPSVAVGPRNRPASGFRNLASYLKAATCFFEVIISRSFQGIDCTSRLETSSYILAALTAGGGLMGYVKTRSVPSLVAGSAVGILYGLGGYRMQNRQPYGIELSLLASIILGGSAIPRAIRLRKPVPVLLSVLSAFGLLTFGNAYRQKL</sequence>
<feature type="transmembrane region" description="Helical" evidence="6">
    <location>
        <begin position="73"/>
        <end position="90"/>
    </location>
</feature>
<dbReference type="EMBL" id="PKSG01000355">
    <property type="protein sequence ID" value="POR36174.1"/>
    <property type="molecule type" value="Genomic_DNA"/>
</dbReference>
<evidence type="ECO:0000256" key="1">
    <source>
        <dbReference type="ARBA" id="ARBA00004370"/>
    </source>
</evidence>
<dbReference type="AlphaFoldDB" id="A0A2S4L161"/>
<dbReference type="PANTHER" id="PTHR12668:SF15">
    <property type="entry name" value="UPF0136 DOMAIN PROTEIN (AFU_ORTHOLOGUE AFUA_1G03720)"/>
    <property type="match status" value="1"/>
</dbReference>
<dbReference type="GO" id="GO:0016020">
    <property type="term" value="C:membrane"/>
    <property type="evidence" value="ECO:0007669"/>
    <property type="project" value="UniProtKB-SubCell"/>
</dbReference>
<dbReference type="Proteomes" id="UP000237481">
    <property type="component" value="Unassembled WGS sequence"/>
</dbReference>
<evidence type="ECO:0000313" key="7">
    <source>
        <dbReference type="EMBL" id="POR36174.1"/>
    </source>
</evidence>
<feature type="transmembrane region" description="Helical" evidence="6">
    <location>
        <begin position="125"/>
        <end position="144"/>
    </location>
</feature>
<keyword evidence="5 6" id="KW-0472">Membrane</keyword>
<dbReference type="OrthoDB" id="5620at2759"/>
<comment type="subcellular location">
    <subcellularLocation>
        <location evidence="1">Membrane</location>
    </subcellularLocation>
</comment>
<comment type="caution">
    <text evidence="7">The sequence shown here is derived from an EMBL/GenBank/DDBJ whole genome shotgun (WGS) entry which is preliminary data.</text>
</comment>
<proteinExistence type="inferred from homology"/>
<evidence type="ECO:0000256" key="4">
    <source>
        <dbReference type="ARBA" id="ARBA00022989"/>
    </source>
</evidence>
<evidence type="ECO:0000256" key="6">
    <source>
        <dbReference type="SAM" id="Phobius"/>
    </source>
</evidence>
<protein>
    <submittedName>
        <fullName evidence="7">Uncharacterized protein</fullName>
    </submittedName>
</protein>
<dbReference type="InterPro" id="IPR044890">
    <property type="entry name" value="TMEM14_sf"/>
</dbReference>
<evidence type="ECO:0000313" key="8">
    <source>
        <dbReference type="Proteomes" id="UP000237481"/>
    </source>
</evidence>
<dbReference type="STRING" id="94208.A0A2S4L161"/>
<keyword evidence="3 6" id="KW-0812">Transmembrane</keyword>
<keyword evidence="4 6" id="KW-1133">Transmembrane helix</keyword>
<comment type="similarity">
    <text evidence="2">Belongs to the TMEM14 family.</text>
</comment>
<dbReference type="InterPro" id="IPR005349">
    <property type="entry name" value="TMEM14"/>
</dbReference>
<dbReference type="Pfam" id="PF03647">
    <property type="entry name" value="Tmemb_14"/>
    <property type="match status" value="1"/>
</dbReference>
<evidence type="ECO:0000256" key="2">
    <source>
        <dbReference type="ARBA" id="ARBA00007590"/>
    </source>
</evidence>
<evidence type="ECO:0000256" key="3">
    <source>
        <dbReference type="ARBA" id="ARBA00022692"/>
    </source>
</evidence>
<dbReference type="PANTHER" id="PTHR12668">
    <property type="entry name" value="TRANSMEMBRANE PROTEIN 14, 15"/>
    <property type="match status" value="1"/>
</dbReference>
<feature type="transmembrane region" description="Helical" evidence="6">
    <location>
        <begin position="102"/>
        <end position="119"/>
    </location>
</feature>
<evidence type="ECO:0000256" key="5">
    <source>
        <dbReference type="ARBA" id="ARBA00023136"/>
    </source>
</evidence>
<dbReference type="Gene3D" id="1.10.10.1740">
    <property type="entry name" value="Transmembrane protein 14-like"/>
    <property type="match status" value="1"/>
</dbReference>
<accession>A0A2S4L161</accession>
<keyword evidence="8" id="KW-1185">Reference proteome</keyword>
<reference evidence="7 8" key="1">
    <citation type="submission" date="2018-01" db="EMBL/GenBank/DDBJ databases">
        <title>Harnessing the power of phylogenomics to disentangle the directionality and signatures of interkingdom host jumping in the parasitic fungal genus Tolypocladium.</title>
        <authorList>
            <person name="Quandt C.A."/>
            <person name="Patterson W."/>
            <person name="Spatafora J.W."/>
        </authorList>
    </citation>
    <scope>NUCLEOTIDE SEQUENCE [LARGE SCALE GENOMIC DNA]</scope>
    <source>
        <strain evidence="7 8">NRBC 100945</strain>
    </source>
</reference>
<name>A0A2S4L161_9HYPO</name>
<gene>
    <name evidence="7" type="ORF">TPAR_03629</name>
</gene>